<gene>
    <name evidence="2" type="ORF">DKT75_15860</name>
</gene>
<dbReference type="EMBL" id="QGKL01000039">
    <property type="protein sequence ID" value="PWQ94759.1"/>
    <property type="molecule type" value="Genomic_DNA"/>
</dbReference>
<dbReference type="Proteomes" id="UP000245506">
    <property type="component" value="Unassembled WGS sequence"/>
</dbReference>
<dbReference type="InterPro" id="IPR007278">
    <property type="entry name" value="DUF397"/>
</dbReference>
<dbReference type="OrthoDB" id="4225390at2"/>
<organism evidence="2 3">
    <name type="scientific">Leucothrix arctica</name>
    <dbReference type="NCBI Taxonomy" id="1481894"/>
    <lineage>
        <taxon>Bacteria</taxon>
        <taxon>Pseudomonadati</taxon>
        <taxon>Pseudomonadota</taxon>
        <taxon>Gammaproteobacteria</taxon>
        <taxon>Thiotrichales</taxon>
        <taxon>Thiotrichaceae</taxon>
        <taxon>Leucothrix</taxon>
    </lineage>
</organism>
<keyword evidence="3" id="KW-1185">Reference proteome</keyword>
<evidence type="ECO:0000313" key="2">
    <source>
        <dbReference type="EMBL" id="PWQ94759.1"/>
    </source>
</evidence>
<dbReference type="RefSeq" id="WP_109824475.1">
    <property type="nucleotide sequence ID" value="NZ_QGKL01000039.1"/>
</dbReference>
<reference evidence="2 3" key="1">
    <citation type="submission" date="2018-05" db="EMBL/GenBank/DDBJ databases">
        <title>Leucothrix arctica sp. nov., isolated from Arctic seawater.</title>
        <authorList>
            <person name="Choi A."/>
            <person name="Baek K."/>
        </authorList>
    </citation>
    <scope>NUCLEOTIDE SEQUENCE [LARGE SCALE GENOMIC DNA]</scope>
    <source>
        <strain evidence="2 3">IMCC9719</strain>
    </source>
</reference>
<protein>
    <submittedName>
        <fullName evidence="2">DUF397 domain-containing protein</fullName>
    </submittedName>
</protein>
<dbReference type="AlphaFoldDB" id="A0A317C8U0"/>
<evidence type="ECO:0000313" key="3">
    <source>
        <dbReference type="Proteomes" id="UP000245506"/>
    </source>
</evidence>
<sequence length="67" mass="7545">MSLDLDFKKSSLCCTDKCCVEVASDLEGNILVRHTEETGKTLSFSKQEWQAFVQGVKQNEFDIGVEK</sequence>
<name>A0A317C8U0_9GAMM</name>
<proteinExistence type="predicted"/>
<dbReference type="Pfam" id="PF04149">
    <property type="entry name" value="DUF397"/>
    <property type="match status" value="1"/>
</dbReference>
<evidence type="ECO:0000259" key="1">
    <source>
        <dbReference type="Pfam" id="PF04149"/>
    </source>
</evidence>
<comment type="caution">
    <text evidence="2">The sequence shown here is derived from an EMBL/GenBank/DDBJ whole genome shotgun (WGS) entry which is preliminary data.</text>
</comment>
<accession>A0A317C8U0</accession>
<feature type="domain" description="DUF397" evidence="1">
    <location>
        <begin position="6"/>
        <end position="57"/>
    </location>
</feature>